<dbReference type="EMBL" id="SRLO01000321">
    <property type="protein sequence ID" value="TNN61128.1"/>
    <property type="molecule type" value="Genomic_DNA"/>
</dbReference>
<reference evidence="2 3" key="1">
    <citation type="submission" date="2019-03" db="EMBL/GenBank/DDBJ databases">
        <title>First draft genome of Liparis tanakae, snailfish: a comprehensive survey of snailfish specific genes.</title>
        <authorList>
            <person name="Kim W."/>
            <person name="Song I."/>
            <person name="Jeong J.-H."/>
            <person name="Kim D."/>
            <person name="Kim S."/>
            <person name="Ryu S."/>
            <person name="Song J.Y."/>
            <person name="Lee S.K."/>
        </authorList>
    </citation>
    <scope>NUCLEOTIDE SEQUENCE [LARGE SCALE GENOMIC DNA]</scope>
    <source>
        <tissue evidence="2">Muscle</tissue>
    </source>
</reference>
<accession>A0A4Z2H5J0</accession>
<gene>
    <name evidence="2" type="ORF">EYF80_028636</name>
</gene>
<evidence type="ECO:0000313" key="2">
    <source>
        <dbReference type="EMBL" id="TNN61128.1"/>
    </source>
</evidence>
<organism evidence="2 3">
    <name type="scientific">Liparis tanakae</name>
    <name type="common">Tanaka's snailfish</name>
    <dbReference type="NCBI Taxonomy" id="230148"/>
    <lineage>
        <taxon>Eukaryota</taxon>
        <taxon>Metazoa</taxon>
        <taxon>Chordata</taxon>
        <taxon>Craniata</taxon>
        <taxon>Vertebrata</taxon>
        <taxon>Euteleostomi</taxon>
        <taxon>Actinopterygii</taxon>
        <taxon>Neopterygii</taxon>
        <taxon>Teleostei</taxon>
        <taxon>Neoteleostei</taxon>
        <taxon>Acanthomorphata</taxon>
        <taxon>Eupercaria</taxon>
        <taxon>Perciformes</taxon>
        <taxon>Cottioidei</taxon>
        <taxon>Cottales</taxon>
        <taxon>Liparidae</taxon>
        <taxon>Liparis</taxon>
    </lineage>
</organism>
<comment type="caution">
    <text evidence="2">The sequence shown here is derived from an EMBL/GenBank/DDBJ whole genome shotgun (WGS) entry which is preliminary data.</text>
</comment>
<proteinExistence type="predicted"/>
<evidence type="ECO:0000256" key="1">
    <source>
        <dbReference type="SAM" id="MobiDB-lite"/>
    </source>
</evidence>
<keyword evidence="3" id="KW-1185">Reference proteome</keyword>
<feature type="region of interest" description="Disordered" evidence="1">
    <location>
        <begin position="18"/>
        <end position="130"/>
    </location>
</feature>
<protein>
    <submittedName>
        <fullName evidence="2">Uncharacterized protein</fullName>
    </submittedName>
</protein>
<evidence type="ECO:0000313" key="3">
    <source>
        <dbReference type="Proteomes" id="UP000314294"/>
    </source>
</evidence>
<dbReference type="AlphaFoldDB" id="A0A4Z2H5J0"/>
<name>A0A4Z2H5J0_9TELE</name>
<sequence>MDSSSSLPFFTSISVARLSRRGRENGGTVRRSPLWTERRVNQAESSPPVSPQLPGREQPTGLTPATRQRAAHRSHLSYQAGSSPPILPQLPGREQPTGLTPTTRQRAAHRSHPSYQAESSPPVSPQARRHPVELSVHVHVSVLGGDVAVEVVLQGVEWRDAAFGVVVQHAQDQVWRGQGSGQGSETRRHALRPVTRRLGTRRLTFELQVVTGGVAWLSRPPPPRTPGLYAQDLVETPCGRGLVLLGDTQGV</sequence>
<dbReference type="Proteomes" id="UP000314294">
    <property type="component" value="Unassembled WGS sequence"/>
</dbReference>